<evidence type="ECO:0000313" key="3">
    <source>
        <dbReference type="Proteomes" id="UP000028715"/>
    </source>
</evidence>
<organism evidence="2 3">
    <name type="scientific">Flavobacterium reichenbachii</name>
    <dbReference type="NCBI Taxonomy" id="362418"/>
    <lineage>
        <taxon>Bacteria</taxon>
        <taxon>Pseudomonadati</taxon>
        <taxon>Bacteroidota</taxon>
        <taxon>Flavobacteriia</taxon>
        <taxon>Flavobacteriales</taxon>
        <taxon>Flavobacteriaceae</taxon>
        <taxon>Flavobacterium</taxon>
    </lineage>
</organism>
<evidence type="ECO:0000313" key="2">
    <source>
        <dbReference type="EMBL" id="KFF04277.1"/>
    </source>
</evidence>
<dbReference type="EMBL" id="JPRL01000001">
    <property type="protein sequence ID" value="KFF04277.1"/>
    <property type="molecule type" value="Genomic_DNA"/>
</dbReference>
<sequence length="493" mass="52194">MKQVINTGKTMKKLVVLLAILAVNTTVQAQKETANWAFGYNAGLTWNTTQSFACTGANGTPNATLTGLPTNIPGIALQTDEGCFSLSDHNGNLLFYSDGMKIWDKNNALMPNGSGMLGHPSSAQSGVILPYPGQKNKFITASIGATQAPVYYSVIDMTLNGGLGDVDTSQKNVSLTGSGGFTGESLTAFKHANGTDYWIIAPGKGTTTIMNAWLVTAAGVQSTTPVKSSLPITTPNLSDPGGYMKISPDGKHFAFGVAPSSSRLIIGDFDSNTGVFSNPKNVSVNAYGVEFSNSGKYLYISGGSGVKVYDFMALLSNVSTAAKSVLSTSTYGALQMGPDGRLYIVIHKTKNMGIVDNPEEYNALKVYTAPSFLTGVGRLGLPTFASSWFTPLPEVCYAPGISTGTSEPSKTIISTLDRVAVPRNYADYRTGSLILESNNKGFVLTRIASPETAIANPVTGMLVYDTTVNALKLYNGAEWKLLEQACPYIVNQE</sequence>
<protein>
    <submittedName>
        <fullName evidence="2">Uncharacterized protein</fullName>
    </submittedName>
</protein>
<dbReference type="eggNOG" id="COG3291">
    <property type="taxonomic scope" value="Bacteria"/>
</dbReference>
<name>A0A085ZIL3_9FLAO</name>
<dbReference type="STRING" id="362418.IW19_01485"/>
<comment type="caution">
    <text evidence="2">The sequence shown here is derived from an EMBL/GenBank/DDBJ whole genome shotgun (WGS) entry which is preliminary data.</text>
</comment>
<reference evidence="2 3" key="1">
    <citation type="submission" date="2014-07" db="EMBL/GenBank/DDBJ databases">
        <title>Genome of Flavobacterium reichenbachii LMG 25512.</title>
        <authorList>
            <person name="Stropko S.J."/>
            <person name="Pipes S.E."/>
            <person name="Newman J.D."/>
        </authorList>
    </citation>
    <scope>NUCLEOTIDE SEQUENCE [LARGE SCALE GENOMIC DNA]</scope>
    <source>
        <strain evidence="2 3">LMG 25512</strain>
    </source>
</reference>
<keyword evidence="3" id="KW-1185">Reference proteome</keyword>
<feature type="signal peptide" evidence="1">
    <location>
        <begin position="1"/>
        <end position="29"/>
    </location>
</feature>
<dbReference type="AlphaFoldDB" id="A0A085ZIL3"/>
<feature type="chain" id="PRO_5001801066" evidence="1">
    <location>
        <begin position="30"/>
        <end position="493"/>
    </location>
</feature>
<gene>
    <name evidence="2" type="ORF">IW19_01485</name>
</gene>
<keyword evidence="1" id="KW-0732">Signal</keyword>
<dbReference type="SUPFAM" id="SSF101908">
    <property type="entry name" value="Putative isomerase YbhE"/>
    <property type="match status" value="1"/>
</dbReference>
<accession>A0A085ZIL3</accession>
<proteinExistence type="predicted"/>
<dbReference type="Proteomes" id="UP000028715">
    <property type="component" value="Unassembled WGS sequence"/>
</dbReference>
<evidence type="ECO:0000256" key="1">
    <source>
        <dbReference type="SAM" id="SignalP"/>
    </source>
</evidence>